<sequence>MSIDFNVYWFHFSSPLLAPLFALVGLLMLYLAFYMLKKHRYRKRHWMRTTGTVIDANLDIDVDITPFDREDPVDTRYTRELKIEFYTTSGQRIQFGNPYSTSVSFQRLGKRMNIMYNPQRPQQAVIASGVNGAGCMITSIILMGLAFIAGGILGIIL</sequence>
<keyword evidence="1" id="KW-1133">Transmembrane helix</keyword>
<feature type="transmembrane region" description="Helical" evidence="1">
    <location>
        <begin position="16"/>
        <end position="36"/>
    </location>
</feature>
<comment type="caution">
    <text evidence="3">The sequence shown here is derived from an EMBL/GenBank/DDBJ whole genome shotgun (WGS) entry which is preliminary data.</text>
</comment>
<keyword evidence="4" id="KW-1185">Reference proteome</keyword>
<protein>
    <recommendedName>
        <fullName evidence="2">DUF3592 domain-containing protein</fullName>
    </recommendedName>
</protein>
<dbReference type="Pfam" id="PF12158">
    <property type="entry name" value="DUF3592"/>
    <property type="match status" value="1"/>
</dbReference>
<feature type="transmembrane region" description="Helical" evidence="1">
    <location>
        <begin position="124"/>
        <end position="156"/>
    </location>
</feature>
<keyword evidence="1" id="KW-0812">Transmembrane</keyword>
<accession>A0ABU1IVD2</accession>
<dbReference type="InterPro" id="IPR021994">
    <property type="entry name" value="DUF3592"/>
</dbReference>
<proteinExistence type="predicted"/>
<name>A0ABU1IVD2_9BACL</name>
<dbReference type="Proteomes" id="UP001185028">
    <property type="component" value="Unassembled WGS sequence"/>
</dbReference>
<organism evidence="3 4">
    <name type="scientific">Paenibacillus hunanensis</name>
    <dbReference type="NCBI Taxonomy" id="539262"/>
    <lineage>
        <taxon>Bacteria</taxon>
        <taxon>Bacillati</taxon>
        <taxon>Bacillota</taxon>
        <taxon>Bacilli</taxon>
        <taxon>Bacillales</taxon>
        <taxon>Paenibacillaceae</taxon>
        <taxon>Paenibacillus</taxon>
    </lineage>
</organism>
<gene>
    <name evidence="3" type="ORF">JOC58_001119</name>
</gene>
<reference evidence="3 4" key="1">
    <citation type="submission" date="2023-07" db="EMBL/GenBank/DDBJ databases">
        <title>Genomic Encyclopedia of Type Strains, Phase IV (KMG-IV): sequencing the most valuable type-strain genomes for metagenomic binning, comparative biology and taxonomic classification.</title>
        <authorList>
            <person name="Goeker M."/>
        </authorList>
    </citation>
    <scope>NUCLEOTIDE SEQUENCE [LARGE SCALE GENOMIC DNA]</scope>
    <source>
        <strain evidence="3 4">DSM 22170</strain>
    </source>
</reference>
<evidence type="ECO:0000256" key="1">
    <source>
        <dbReference type="SAM" id="Phobius"/>
    </source>
</evidence>
<dbReference type="EMBL" id="JAVDQH010000003">
    <property type="protein sequence ID" value="MDR6243234.1"/>
    <property type="molecule type" value="Genomic_DNA"/>
</dbReference>
<keyword evidence="1" id="KW-0472">Membrane</keyword>
<dbReference type="RefSeq" id="WP_229685708.1">
    <property type="nucleotide sequence ID" value="NZ_BMMB01000004.1"/>
</dbReference>
<evidence type="ECO:0000313" key="3">
    <source>
        <dbReference type="EMBL" id="MDR6243234.1"/>
    </source>
</evidence>
<feature type="domain" description="DUF3592" evidence="2">
    <location>
        <begin position="49"/>
        <end position="130"/>
    </location>
</feature>
<evidence type="ECO:0000259" key="2">
    <source>
        <dbReference type="Pfam" id="PF12158"/>
    </source>
</evidence>
<evidence type="ECO:0000313" key="4">
    <source>
        <dbReference type="Proteomes" id="UP001185028"/>
    </source>
</evidence>